<gene>
    <name evidence="3" type="ORF">SAMN05421737_11141</name>
</gene>
<accession>A0A1G6MZZ3</accession>
<protein>
    <submittedName>
        <fullName evidence="3">Dihydroneopterin triphosphate pyrophosphatase</fullName>
    </submittedName>
</protein>
<evidence type="ECO:0000313" key="4">
    <source>
        <dbReference type="Proteomes" id="UP000242662"/>
    </source>
</evidence>
<keyword evidence="4" id="KW-1185">Reference proteome</keyword>
<name>A0A1G6MZZ3_9BACI</name>
<organism evidence="3 4">
    <name type="scientific">Shouchella lonarensis</name>
    <dbReference type="NCBI Taxonomy" id="1464122"/>
    <lineage>
        <taxon>Bacteria</taxon>
        <taxon>Bacillati</taxon>
        <taxon>Bacillota</taxon>
        <taxon>Bacilli</taxon>
        <taxon>Bacillales</taxon>
        <taxon>Bacillaceae</taxon>
        <taxon>Shouchella</taxon>
    </lineage>
</organism>
<sequence length="167" mass="19155">MYKQTLCFIRHNDHILMLNRNNAPLQGLWTGVGGKMNVNESPLDCIVREIEEETTLVIDKEMIQEKGVVTWEETSGAFKPDGMFVFVAKITQRTIQTPLATEEGLLDWKPISWLLNPQNEGIDIIGRRFLPIVLFDQKPYHHQAIFTDDTFTAFHTHPFHPSMTSSS</sequence>
<dbReference type="RefSeq" id="WP_176763905.1">
    <property type="nucleotide sequence ID" value="NZ_FMYM01000011.1"/>
</dbReference>
<dbReference type="GO" id="GO:0016787">
    <property type="term" value="F:hydrolase activity"/>
    <property type="evidence" value="ECO:0007669"/>
    <property type="project" value="UniProtKB-KW"/>
</dbReference>
<reference evidence="4" key="1">
    <citation type="submission" date="2016-09" db="EMBL/GenBank/DDBJ databases">
        <authorList>
            <person name="Varghese N."/>
            <person name="Submissions S."/>
        </authorList>
    </citation>
    <scope>NUCLEOTIDE SEQUENCE [LARGE SCALE GENOMIC DNA]</scope>
    <source>
        <strain evidence="4">25nlg</strain>
    </source>
</reference>
<dbReference type="InterPro" id="IPR000086">
    <property type="entry name" value="NUDIX_hydrolase_dom"/>
</dbReference>
<evidence type="ECO:0000259" key="2">
    <source>
        <dbReference type="PROSITE" id="PS51462"/>
    </source>
</evidence>
<dbReference type="STRING" id="1464122.SAMN05421737_11141"/>
<feature type="domain" description="Nudix hydrolase" evidence="2">
    <location>
        <begin position="1"/>
        <end position="131"/>
    </location>
</feature>
<evidence type="ECO:0000313" key="3">
    <source>
        <dbReference type="EMBL" id="SDC60546.1"/>
    </source>
</evidence>
<dbReference type="SUPFAM" id="SSF55811">
    <property type="entry name" value="Nudix"/>
    <property type="match status" value="1"/>
</dbReference>
<dbReference type="InterPro" id="IPR015797">
    <property type="entry name" value="NUDIX_hydrolase-like_dom_sf"/>
</dbReference>
<dbReference type="InterPro" id="IPR020084">
    <property type="entry name" value="NUDIX_hydrolase_CS"/>
</dbReference>
<evidence type="ECO:0000256" key="1">
    <source>
        <dbReference type="ARBA" id="ARBA00022801"/>
    </source>
</evidence>
<dbReference type="EMBL" id="FMYM01000011">
    <property type="protein sequence ID" value="SDC60546.1"/>
    <property type="molecule type" value="Genomic_DNA"/>
</dbReference>
<dbReference type="Pfam" id="PF00293">
    <property type="entry name" value="NUDIX"/>
    <property type="match status" value="1"/>
</dbReference>
<dbReference type="PROSITE" id="PS51462">
    <property type="entry name" value="NUDIX"/>
    <property type="match status" value="1"/>
</dbReference>
<proteinExistence type="predicted"/>
<dbReference type="PROSITE" id="PS00893">
    <property type="entry name" value="NUDIX_BOX"/>
    <property type="match status" value="1"/>
</dbReference>
<dbReference type="Proteomes" id="UP000242662">
    <property type="component" value="Unassembled WGS sequence"/>
</dbReference>
<dbReference type="Gene3D" id="3.90.79.10">
    <property type="entry name" value="Nucleoside Triphosphate Pyrophosphohydrolase"/>
    <property type="match status" value="1"/>
</dbReference>
<dbReference type="PANTHER" id="PTHR43222:SF2">
    <property type="entry name" value="NUDIX HYDROLASE 23, CHLOROPLASTIC"/>
    <property type="match status" value="1"/>
</dbReference>
<keyword evidence="1" id="KW-0378">Hydrolase</keyword>
<dbReference type="PANTHER" id="PTHR43222">
    <property type="entry name" value="NUDIX HYDROLASE 23"/>
    <property type="match status" value="1"/>
</dbReference>
<dbReference type="AlphaFoldDB" id="A0A1G6MZZ3"/>
<dbReference type="CDD" id="cd18886">
    <property type="entry name" value="NUDIX_MutT_Nudt1"/>
    <property type="match status" value="1"/>
</dbReference>